<sequence>MANNVEPYAKGLHPGYEATALKGLELSIDAIAEKSIKVSINGGALNPEGLAVKVASLVSEKGYNLKVPYISGDNVLPKLNKYMPQRKEDALPHLNSLNSHITLTDKSYIFAQPNKESREIVSTNAYLNAHAIYEVFLKGADIIICRHASNASPIIACAWYWWS</sequence>
<dbReference type="PANTHER" id="PTHR47585">
    <property type="match status" value="1"/>
</dbReference>
<proteinExistence type="predicted"/>
<organism evidence="2 3">
    <name type="scientific">Fusarium beomiforme</name>
    <dbReference type="NCBI Taxonomy" id="44412"/>
    <lineage>
        <taxon>Eukaryota</taxon>
        <taxon>Fungi</taxon>
        <taxon>Dikarya</taxon>
        <taxon>Ascomycota</taxon>
        <taxon>Pezizomycotina</taxon>
        <taxon>Sordariomycetes</taxon>
        <taxon>Hypocreomycetidae</taxon>
        <taxon>Hypocreales</taxon>
        <taxon>Nectriaceae</taxon>
        <taxon>Fusarium</taxon>
        <taxon>Fusarium burgessii species complex</taxon>
    </lineage>
</organism>
<evidence type="ECO:0000259" key="1">
    <source>
        <dbReference type="Pfam" id="PF07287"/>
    </source>
</evidence>
<reference evidence="2" key="1">
    <citation type="journal article" date="2017" name="Mycologia">
        <title>Fusarium algeriense, sp. nov., a novel toxigenic crown rot pathogen of durum wheat from Algeria is nested in the Fusarium burgessii species complex.</title>
        <authorList>
            <person name="Laraba I."/>
            <person name="Keddad A."/>
            <person name="Boureghda H."/>
            <person name="Abdallah N."/>
            <person name="Vaughan M.M."/>
            <person name="Proctor R.H."/>
            <person name="Busman M."/>
            <person name="O'Donnell K."/>
        </authorList>
    </citation>
    <scope>NUCLEOTIDE SEQUENCE</scope>
    <source>
        <strain evidence="2">NRRL 25174</strain>
    </source>
</reference>
<keyword evidence="3" id="KW-1185">Reference proteome</keyword>
<dbReference type="Proteomes" id="UP000730481">
    <property type="component" value="Unassembled WGS sequence"/>
</dbReference>
<evidence type="ECO:0000313" key="3">
    <source>
        <dbReference type="Proteomes" id="UP000730481"/>
    </source>
</evidence>
<dbReference type="AlphaFoldDB" id="A0A9P5A6U4"/>
<dbReference type="Pfam" id="PF07287">
    <property type="entry name" value="AtuA"/>
    <property type="match status" value="1"/>
</dbReference>
<accession>A0A9P5A6U4</accession>
<evidence type="ECO:0000313" key="2">
    <source>
        <dbReference type="EMBL" id="KAF4332663.1"/>
    </source>
</evidence>
<feature type="domain" description="Acyclic terpene utilisation N-terminal" evidence="1">
    <location>
        <begin position="1"/>
        <end position="162"/>
    </location>
</feature>
<dbReference type="EMBL" id="PVQB02001016">
    <property type="protein sequence ID" value="KAF4332663.1"/>
    <property type="molecule type" value="Genomic_DNA"/>
</dbReference>
<reference evidence="2" key="2">
    <citation type="submission" date="2020-02" db="EMBL/GenBank/DDBJ databases">
        <title>Identification and distribution of gene clusters putatively required for synthesis of sphingolipid metabolism inhibitors in phylogenetically diverse species of the filamentous fungus Fusarium.</title>
        <authorList>
            <person name="Kim H.-S."/>
            <person name="Busman M."/>
            <person name="Brown D.W."/>
            <person name="Divon H."/>
            <person name="Uhlig S."/>
            <person name="Proctor R.H."/>
        </authorList>
    </citation>
    <scope>NUCLEOTIDE SEQUENCE</scope>
    <source>
        <strain evidence="2">NRRL 25174</strain>
    </source>
</reference>
<name>A0A9P5A6U4_9HYPO</name>
<dbReference type="PANTHER" id="PTHR47585:SF1">
    <property type="entry name" value="DUF1446 DOMAIN-CONTAINING PROTEIN"/>
    <property type="match status" value="1"/>
</dbReference>
<gene>
    <name evidence="2" type="ORF">FBEOM_13534</name>
</gene>
<protein>
    <submittedName>
        <fullName evidence="2">DUF1446 domain protein</fullName>
    </submittedName>
</protein>
<comment type="caution">
    <text evidence="2">The sequence shown here is derived from an EMBL/GenBank/DDBJ whole genome shotgun (WGS) entry which is preliminary data.</text>
</comment>
<dbReference type="OrthoDB" id="10265871at2759"/>
<dbReference type="InterPro" id="IPR010839">
    <property type="entry name" value="AtuA_N"/>
</dbReference>